<gene>
    <name evidence="2" type="ORF">A4U43_C04F1850</name>
</gene>
<keyword evidence="3" id="KW-1185">Reference proteome</keyword>
<proteinExistence type="predicted"/>
<sequence>MQKIFYIPEKDIRPASIFAKFSHQTQPDTYNFFVLWPLSPLSSSSVLVIFNHYLLVTAQKEKKKKLAIVIFGSKLTLYEIVFCGFILPMENLKSYILFATEYS</sequence>
<reference evidence="3" key="1">
    <citation type="journal article" date="2017" name="Nat. Commun.">
        <title>The asparagus genome sheds light on the origin and evolution of a young Y chromosome.</title>
        <authorList>
            <person name="Harkess A."/>
            <person name="Zhou J."/>
            <person name="Xu C."/>
            <person name="Bowers J.E."/>
            <person name="Van der Hulst R."/>
            <person name="Ayyampalayam S."/>
            <person name="Mercati F."/>
            <person name="Riccardi P."/>
            <person name="McKain M.R."/>
            <person name="Kakrana A."/>
            <person name="Tang H."/>
            <person name="Ray J."/>
            <person name="Groenendijk J."/>
            <person name="Arikit S."/>
            <person name="Mathioni S.M."/>
            <person name="Nakano M."/>
            <person name="Shan H."/>
            <person name="Telgmann-Rauber A."/>
            <person name="Kanno A."/>
            <person name="Yue Z."/>
            <person name="Chen H."/>
            <person name="Li W."/>
            <person name="Chen Y."/>
            <person name="Xu X."/>
            <person name="Zhang Y."/>
            <person name="Luo S."/>
            <person name="Chen H."/>
            <person name="Gao J."/>
            <person name="Mao Z."/>
            <person name="Pires J.C."/>
            <person name="Luo M."/>
            <person name="Kudrna D."/>
            <person name="Wing R.A."/>
            <person name="Meyers B.C."/>
            <person name="Yi K."/>
            <person name="Kong H."/>
            <person name="Lavrijsen P."/>
            <person name="Sunseri F."/>
            <person name="Falavigna A."/>
            <person name="Ye Y."/>
            <person name="Leebens-Mack J.H."/>
            <person name="Chen G."/>
        </authorList>
    </citation>
    <scope>NUCLEOTIDE SEQUENCE [LARGE SCALE GENOMIC DNA]</scope>
    <source>
        <strain evidence="3">cv. DH0086</strain>
    </source>
</reference>
<keyword evidence="1" id="KW-0812">Transmembrane</keyword>
<keyword evidence="1" id="KW-1133">Transmembrane helix</keyword>
<feature type="transmembrane region" description="Helical" evidence="1">
    <location>
        <begin position="33"/>
        <end position="54"/>
    </location>
</feature>
<evidence type="ECO:0000313" key="2">
    <source>
        <dbReference type="EMBL" id="ONK70818.1"/>
    </source>
</evidence>
<accession>A0A5P1EXH1</accession>
<organism evidence="2 3">
    <name type="scientific">Asparagus officinalis</name>
    <name type="common">Garden asparagus</name>
    <dbReference type="NCBI Taxonomy" id="4686"/>
    <lineage>
        <taxon>Eukaryota</taxon>
        <taxon>Viridiplantae</taxon>
        <taxon>Streptophyta</taxon>
        <taxon>Embryophyta</taxon>
        <taxon>Tracheophyta</taxon>
        <taxon>Spermatophyta</taxon>
        <taxon>Magnoliopsida</taxon>
        <taxon>Liliopsida</taxon>
        <taxon>Asparagales</taxon>
        <taxon>Asparagaceae</taxon>
        <taxon>Asparagoideae</taxon>
        <taxon>Asparagus</taxon>
    </lineage>
</organism>
<dbReference type="Gramene" id="ONK70818">
    <property type="protein sequence ID" value="ONK70818"/>
    <property type="gene ID" value="A4U43_C04F1850"/>
</dbReference>
<evidence type="ECO:0000313" key="3">
    <source>
        <dbReference type="Proteomes" id="UP000243459"/>
    </source>
</evidence>
<feature type="transmembrane region" description="Helical" evidence="1">
    <location>
        <begin position="66"/>
        <end position="87"/>
    </location>
</feature>
<evidence type="ECO:0000256" key="1">
    <source>
        <dbReference type="SAM" id="Phobius"/>
    </source>
</evidence>
<dbReference type="Proteomes" id="UP000243459">
    <property type="component" value="Chromosome 4"/>
</dbReference>
<keyword evidence="1" id="KW-0472">Membrane</keyword>
<name>A0A5P1EXH1_ASPOF</name>
<protein>
    <submittedName>
        <fullName evidence="2">Uncharacterized protein</fullName>
    </submittedName>
</protein>
<dbReference type="AlphaFoldDB" id="A0A5P1EXH1"/>
<dbReference type="EMBL" id="CM007384">
    <property type="protein sequence ID" value="ONK70818.1"/>
    <property type="molecule type" value="Genomic_DNA"/>
</dbReference>